<accession>A0A7J7MPI7</accession>
<dbReference type="PROSITE" id="PS00375">
    <property type="entry name" value="UDPGT"/>
    <property type="match status" value="1"/>
</dbReference>
<dbReference type="EMBL" id="JACGCM010001293">
    <property type="protein sequence ID" value="KAF6156855.1"/>
    <property type="molecule type" value="Genomic_DNA"/>
</dbReference>
<keyword evidence="6" id="KW-1185">Reference proteome</keyword>
<dbReference type="AlphaFoldDB" id="A0A7J7MPI7"/>
<dbReference type="InterPro" id="IPR002213">
    <property type="entry name" value="UDP_glucos_trans"/>
</dbReference>
<evidence type="ECO:0000256" key="4">
    <source>
        <dbReference type="RuleBase" id="RU362057"/>
    </source>
</evidence>
<proteinExistence type="inferred from homology"/>
<evidence type="ECO:0000256" key="2">
    <source>
        <dbReference type="ARBA" id="ARBA00022679"/>
    </source>
</evidence>
<protein>
    <recommendedName>
        <fullName evidence="4">Glycosyltransferase</fullName>
        <ecNumber evidence="4">2.4.1.-</ecNumber>
    </recommendedName>
</protein>
<name>A0A7J7MPI7_9MAGN</name>
<dbReference type="FunFam" id="3.40.50.2000:FF:000056">
    <property type="entry name" value="Glycosyltransferase"/>
    <property type="match status" value="1"/>
</dbReference>
<gene>
    <name evidence="5" type="ORF">GIB67_000395</name>
</gene>
<dbReference type="PANTHER" id="PTHR48047:SF182">
    <property type="entry name" value="GLYCOSYLTRANSFERASE"/>
    <property type="match status" value="1"/>
</dbReference>
<reference evidence="5 6" key="1">
    <citation type="journal article" date="2020" name="IScience">
        <title>Genome Sequencing of the Endangered Kingdonia uniflora (Circaeasteraceae, Ranunculales) Reveals Potential Mechanisms of Evolutionary Specialization.</title>
        <authorList>
            <person name="Sun Y."/>
            <person name="Deng T."/>
            <person name="Zhang A."/>
            <person name="Moore M.J."/>
            <person name="Landis J.B."/>
            <person name="Lin N."/>
            <person name="Zhang H."/>
            <person name="Zhang X."/>
            <person name="Huang J."/>
            <person name="Zhang X."/>
            <person name="Sun H."/>
            <person name="Wang H."/>
        </authorList>
    </citation>
    <scope>NUCLEOTIDE SEQUENCE [LARGE SCALE GENOMIC DNA]</scope>
    <source>
        <strain evidence="5">TB1705</strain>
        <tissue evidence="5">Leaf</tissue>
    </source>
</reference>
<dbReference type="Pfam" id="PF00201">
    <property type="entry name" value="UDPGT"/>
    <property type="match status" value="1"/>
</dbReference>
<evidence type="ECO:0000313" key="5">
    <source>
        <dbReference type="EMBL" id="KAF6156855.1"/>
    </source>
</evidence>
<dbReference type="Gene3D" id="3.40.50.2000">
    <property type="entry name" value="Glycogen Phosphorylase B"/>
    <property type="match status" value="2"/>
</dbReference>
<dbReference type="GO" id="GO:0035251">
    <property type="term" value="F:UDP-glucosyltransferase activity"/>
    <property type="evidence" value="ECO:0007669"/>
    <property type="project" value="TreeGrafter"/>
</dbReference>
<comment type="caution">
    <text evidence="5">The sequence shown here is derived from an EMBL/GenBank/DDBJ whole genome shotgun (WGS) entry which is preliminary data.</text>
</comment>
<comment type="similarity">
    <text evidence="1 3">Belongs to the UDP-glycosyltransferase family.</text>
</comment>
<dbReference type="SUPFAM" id="SSF53756">
    <property type="entry name" value="UDP-Glycosyltransferase/glycogen phosphorylase"/>
    <property type="match status" value="1"/>
</dbReference>
<evidence type="ECO:0000256" key="1">
    <source>
        <dbReference type="ARBA" id="ARBA00009995"/>
    </source>
</evidence>
<organism evidence="5 6">
    <name type="scientific">Kingdonia uniflora</name>
    <dbReference type="NCBI Taxonomy" id="39325"/>
    <lineage>
        <taxon>Eukaryota</taxon>
        <taxon>Viridiplantae</taxon>
        <taxon>Streptophyta</taxon>
        <taxon>Embryophyta</taxon>
        <taxon>Tracheophyta</taxon>
        <taxon>Spermatophyta</taxon>
        <taxon>Magnoliopsida</taxon>
        <taxon>Ranunculales</taxon>
        <taxon>Circaeasteraceae</taxon>
        <taxon>Kingdonia</taxon>
    </lineage>
</organism>
<dbReference type="PANTHER" id="PTHR48047">
    <property type="entry name" value="GLYCOSYLTRANSFERASE"/>
    <property type="match status" value="1"/>
</dbReference>
<keyword evidence="2 3" id="KW-0808">Transferase</keyword>
<sequence length="431" mass="48341">MDSESPKKLEMVFIPFIAPGHMIPMVDMARLIASHGVRVTIIITTHNALIFKKVIDRDIETGNPIYLYILPFPFAQVGLPEGIENLRSLTSPDQTAKVSMGAMLLQKPIEQILRDRAPDCIVSDMFNPWTVDFAAQLGFPRIWFQGSSFTALRAADSIESNAPHEKVTSDTETFVVPGLPDRLEMTRLQLPDHVRSKTPYGALLDLIGDAETRSYGVLMNSFYESLQECDCLAKFRAPQLHEIALALQASSHPFIWVIGHEETTEDQMWLPDGFKERMNGLMIHGWAPQVLILEHPAIGGLMTHCGWNSILESLTAGVPLIAWPMYAEQFYNEKLVTQVAKIGVGVGAEGWYNLIDDERKVLVKREKIEKAVLRLMDSGDEAEKIKERAKEFGEKAKSAVEVGGSSYNDLMGLIDELVRLRDYRRKTDNTA</sequence>
<dbReference type="InterPro" id="IPR035595">
    <property type="entry name" value="UDP_glycos_trans_CS"/>
</dbReference>
<dbReference type="OrthoDB" id="5835829at2759"/>
<dbReference type="EC" id="2.4.1.-" evidence="4"/>
<dbReference type="Proteomes" id="UP000541444">
    <property type="component" value="Unassembled WGS sequence"/>
</dbReference>
<evidence type="ECO:0000313" key="6">
    <source>
        <dbReference type="Proteomes" id="UP000541444"/>
    </source>
</evidence>
<dbReference type="CDD" id="cd03784">
    <property type="entry name" value="GT1_Gtf-like"/>
    <property type="match status" value="1"/>
</dbReference>
<keyword evidence="3" id="KW-0328">Glycosyltransferase</keyword>
<evidence type="ECO:0000256" key="3">
    <source>
        <dbReference type="RuleBase" id="RU003718"/>
    </source>
</evidence>